<dbReference type="OrthoDB" id="2187858at2759"/>
<dbReference type="GO" id="GO:0043023">
    <property type="term" value="F:ribosomal large subunit binding"/>
    <property type="evidence" value="ECO:0007669"/>
    <property type="project" value="TreeGrafter"/>
</dbReference>
<keyword evidence="2" id="KW-1185">Reference proteome</keyword>
<reference evidence="2" key="1">
    <citation type="submission" date="2011-05" db="EMBL/GenBank/DDBJ databases">
        <title>The genome sequence of Vittaforma corneae strain ATCC 50505.</title>
        <authorList>
            <consortium name="The Broad Institute Genome Sequencing Platform"/>
            <person name="Cuomo C."/>
            <person name="Didier E."/>
            <person name="Bowers L."/>
            <person name="Young S.K."/>
            <person name="Zeng Q."/>
            <person name="Gargeya S."/>
            <person name="Fitzgerald M."/>
            <person name="Haas B."/>
            <person name="Abouelleil A."/>
            <person name="Alvarado L."/>
            <person name="Arachchi H.M."/>
            <person name="Berlin A."/>
            <person name="Chapman S.B."/>
            <person name="Gearin G."/>
            <person name="Goldberg J."/>
            <person name="Griggs A."/>
            <person name="Gujja S."/>
            <person name="Hansen M."/>
            <person name="Heiman D."/>
            <person name="Howarth C."/>
            <person name="Larimer J."/>
            <person name="Lui A."/>
            <person name="MacDonald P.J.P."/>
            <person name="McCowen C."/>
            <person name="Montmayeur A."/>
            <person name="Murphy C."/>
            <person name="Neiman D."/>
            <person name="Pearson M."/>
            <person name="Priest M."/>
            <person name="Roberts A."/>
            <person name="Saif S."/>
            <person name="Shea T."/>
            <person name="Sisk P."/>
            <person name="Stolte C."/>
            <person name="Sykes S."/>
            <person name="Wortman J."/>
            <person name="Nusbaum C."/>
            <person name="Birren B."/>
        </authorList>
    </citation>
    <scope>NUCLEOTIDE SEQUENCE [LARGE SCALE GENOMIC DNA]</scope>
    <source>
        <strain evidence="2">ATCC 50505</strain>
    </source>
</reference>
<dbReference type="GO" id="GO:1990112">
    <property type="term" value="C:RQC complex"/>
    <property type="evidence" value="ECO:0007669"/>
    <property type="project" value="TreeGrafter"/>
</dbReference>
<dbReference type="GO" id="GO:0000049">
    <property type="term" value="F:tRNA binding"/>
    <property type="evidence" value="ECO:0007669"/>
    <property type="project" value="TreeGrafter"/>
</dbReference>
<evidence type="ECO:0000313" key="2">
    <source>
        <dbReference type="Proteomes" id="UP000011082"/>
    </source>
</evidence>
<dbReference type="PANTHER" id="PTHR15239:SF6">
    <property type="entry name" value="RIBOSOME QUALITY CONTROL COMPLEX SUBUNIT NEMF"/>
    <property type="match status" value="1"/>
</dbReference>
<dbReference type="GeneID" id="19882156"/>
<accession>L2GKS9</accession>
<dbReference type="EMBL" id="JH370143">
    <property type="protein sequence ID" value="ELA41461.1"/>
    <property type="molecule type" value="Genomic_DNA"/>
</dbReference>
<dbReference type="InParanoid" id="L2GKS9"/>
<dbReference type="Pfam" id="PF05833">
    <property type="entry name" value="NFACT_N"/>
    <property type="match status" value="1"/>
</dbReference>
<name>L2GKS9_VITCO</name>
<proteinExistence type="predicted"/>
<protein>
    <submittedName>
        <fullName evidence="1">Uncharacterized protein</fullName>
    </submittedName>
</protein>
<dbReference type="InterPro" id="IPR051608">
    <property type="entry name" value="RQC_Subunit_NEMF"/>
</dbReference>
<dbReference type="Gene3D" id="2.30.310.10">
    <property type="entry name" value="ibrinogen binding protein from staphylococcus aureus domain"/>
    <property type="match status" value="1"/>
</dbReference>
<dbReference type="OMA" id="AHEVYPL"/>
<organism evidence="1 2">
    <name type="scientific">Vittaforma corneae (strain ATCC 50505)</name>
    <name type="common">Microsporidian parasite</name>
    <name type="synonym">Nosema corneum</name>
    <dbReference type="NCBI Taxonomy" id="993615"/>
    <lineage>
        <taxon>Eukaryota</taxon>
        <taxon>Fungi</taxon>
        <taxon>Fungi incertae sedis</taxon>
        <taxon>Microsporidia</taxon>
        <taxon>Nosematidae</taxon>
        <taxon>Vittaforma</taxon>
    </lineage>
</organism>
<dbReference type="Proteomes" id="UP000011082">
    <property type="component" value="Unassembled WGS sequence"/>
</dbReference>
<gene>
    <name evidence="1" type="ORF">VICG_01445</name>
</gene>
<evidence type="ECO:0000313" key="1">
    <source>
        <dbReference type="EMBL" id="ELA41461.1"/>
    </source>
</evidence>
<dbReference type="RefSeq" id="XP_007604891.1">
    <property type="nucleotide sequence ID" value="XM_007604829.1"/>
</dbReference>
<dbReference type="PANTHER" id="PTHR15239">
    <property type="entry name" value="NUCLEAR EXPORT MEDIATOR FACTOR NEMF"/>
    <property type="match status" value="1"/>
</dbReference>
<sequence>MKQRFTLLDLRATVNELNERLTNTFIQNFYSTQQRFIYIKFSNKDTLLVEPGFRFHLTQNADSEISHFCKKLREKCRHARVHRIYQFGFDRIAIIDLQRVRIVIEFFSAGNMLVLDENDQILELLRPVEELGIIRHSKYVFNSVDIDLSFNTFKECNNLSSILPFEKEYIEAIKERIQK</sequence>
<dbReference type="AlphaFoldDB" id="L2GKS9"/>
<dbReference type="GO" id="GO:0072344">
    <property type="term" value="P:rescue of stalled ribosome"/>
    <property type="evidence" value="ECO:0007669"/>
    <property type="project" value="TreeGrafter"/>
</dbReference>
<dbReference type="STRING" id="993615.L2GKS9"/>
<dbReference type="VEuPathDB" id="MicrosporidiaDB:VICG_01445"/>
<dbReference type="HOGENOM" id="CLU_107662_0_0_1"/>